<evidence type="ECO:0000313" key="3">
    <source>
        <dbReference type="EMBL" id="MBB5039759.1"/>
    </source>
</evidence>
<name>A0A7W7YP63_9BACT</name>
<feature type="domain" description="CAAX prenyl protease 2/Lysostaphin resistance protein A-like" evidence="2">
    <location>
        <begin position="179"/>
        <end position="265"/>
    </location>
</feature>
<dbReference type="PANTHER" id="PTHR36435:SF1">
    <property type="entry name" value="CAAX AMINO TERMINAL PROTEASE FAMILY PROTEIN"/>
    <property type="match status" value="1"/>
</dbReference>
<feature type="transmembrane region" description="Helical" evidence="1">
    <location>
        <begin position="176"/>
        <end position="193"/>
    </location>
</feature>
<comment type="caution">
    <text evidence="3">The sequence shown here is derived from an EMBL/GenBank/DDBJ whole genome shotgun (WGS) entry which is preliminary data.</text>
</comment>
<dbReference type="InterPro" id="IPR052710">
    <property type="entry name" value="CAAX_protease"/>
</dbReference>
<keyword evidence="1" id="KW-0812">Transmembrane</keyword>
<dbReference type="GO" id="GO:0006508">
    <property type="term" value="P:proteolysis"/>
    <property type="evidence" value="ECO:0007669"/>
    <property type="project" value="UniProtKB-KW"/>
</dbReference>
<dbReference type="InterPro" id="IPR003675">
    <property type="entry name" value="Rce1/LyrA-like_dom"/>
</dbReference>
<dbReference type="Proteomes" id="UP000534294">
    <property type="component" value="Unassembled WGS sequence"/>
</dbReference>
<organism evidence="3 4">
    <name type="scientific">Prosthecobacter dejongeii</name>
    <dbReference type="NCBI Taxonomy" id="48465"/>
    <lineage>
        <taxon>Bacteria</taxon>
        <taxon>Pseudomonadati</taxon>
        <taxon>Verrucomicrobiota</taxon>
        <taxon>Verrucomicrobiia</taxon>
        <taxon>Verrucomicrobiales</taxon>
        <taxon>Verrucomicrobiaceae</taxon>
        <taxon>Prosthecobacter</taxon>
    </lineage>
</organism>
<accession>A0A7W7YP63</accession>
<keyword evidence="3" id="KW-0645">Protease</keyword>
<dbReference type="PANTHER" id="PTHR36435">
    <property type="entry name" value="SLR1288 PROTEIN"/>
    <property type="match status" value="1"/>
</dbReference>
<keyword evidence="4" id="KW-1185">Reference proteome</keyword>
<keyword evidence="1" id="KW-1133">Transmembrane helix</keyword>
<protein>
    <submittedName>
        <fullName evidence="3">Membrane protease YdiL (CAAX protease family)</fullName>
    </submittedName>
</protein>
<dbReference type="RefSeq" id="WP_184211845.1">
    <property type="nucleotide sequence ID" value="NZ_JACHIF010000010.1"/>
</dbReference>
<dbReference type="GO" id="GO:0004175">
    <property type="term" value="F:endopeptidase activity"/>
    <property type="evidence" value="ECO:0007669"/>
    <property type="project" value="UniProtKB-ARBA"/>
</dbReference>
<keyword evidence="3" id="KW-0378">Hydrolase</keyword>
<feature type="transmembrane region" description="Helical" evidence="1">
    <location>
        <begin position="253"/>
        <end position="273"/>
    </location>
</feature>
<feature type="transmembrane region" description="Helical" evidence="1">
    <location>
        <begin position="50"/>
        <end position="69"/>
    </location>
</feature>
<gene>
    <name evidence="3" type="ORF">HNQ64_004037</name>
</gene>
<feature type="transmembrane region" description="Helical" evidence="1">
    <location>
        <begin position="213"/>
        <end position="246"/>
    </location>
</feature>
<evidence type="ECO:0000259" key="2">
    <source>
        <dbReference type="Pfam" id="PF02517"/>
    </source>
</evidence>
<dbReference type="AlphaFoldDB" id="A0A7W7YP63"/>
<feature type="transmembrane region" description="Helical" evidence="1">
    <location>
        <begin position="89"/>
        <end position="108"/>
    </location>
</feature>
<evidence type="ECO:0000256" key="1">
    <source>
        <dbReference type="SAM" id="Phobius"/>
    </source>
</evidence>
<feature type="transmembrane region" description="Helical" evidence="1">
    <location>
        <begin position="12"/>
        <end position="30"/>
    </location>
</feature>
<proteinExistence type="predicted"/>
<dbReference type="GO" id="GO:0080120">
    <property type="term" value="P:CAAX-box protein maturation"/>
    <property type="evidence" value="ECO:0007669"/>
    <property type="project" value="UniProtKB-ARBA"/>
</dbReference>
<dbReference type="Pfam" id="PF02517">
    <property type="entry name" value="Rce1-like"/>
    <property type="match status" value="1"/>
</dbReference>
<keyword evidence="1" id="KW-0472">Membrane</keyword>
<feature type="transmembrane region" description="Helical" evidence="1">
    <location>
        <begin position="128"/>
        <end position="155"/>
    </location>
</feature>
<dbReference type="EMBL" id="JACHIF010000010">
    <property type="protein sequence ID" value="MBB5039759.1"/>
    <property type="molecule type" value="Genomic_DNA"/>
</dbReference>
<reference evidence="3 4" key="1">
    <citation type="submission" date="2020-08" db="EMBL/GenBank/DDBJ databases">
        <title>Genomic Encyclopedia of Type Strains, Phase IV (KMG-IV): sequencing the most valuable type-strain genomes for metagenomic binning, comparative biology and taxonomic classification.</title>
        <authorList>
            <person name="Goeker M."/>
        </authorList>
    </citation>
    <scope>NUCLEOTIDE SEQUENCE [LARGE SCALE GENOMIC DNA]</scope>
    <source>
        <strain evidence="3 4">DSM 12251</strain>
    </source>
</reference>
<evidence type="ECO:0000313" key="4">
    <source>
        <dbReference type="Proteomes" id="UP000534294"/>
    </source>
</evidence>
<sequence>MDAPTIGVLRDVTLLVWLALLIGVAAYKWIRQTRPTAAWNWEGRVDARPYQISDAVIVGALSLMVLIGLQRATPKPMETADELNAVSMFMSIVLQLLVCAVLLFYIRAVRNLNPLEIFGLSRLPLHHIGAYALVLMIPTFMIVMATSAGVTTWMEGFWPELQQQASVEAFRTSKDPMAKIMLVIAAVIVAPIVEETVFRGFIYGVIKRFTDSYFAALCSALLFAAIHLHIGSLIPLSVLALIFCFAYERTGSLAVPMTMHAIFNGSSLLLMILSPNLNDANPG</sequence>